<feature type="transmembrane region" description="Helical" evidence="1">
    <location>
        <begin position="12"/>
        <end position="33"/>
    </location>
</feature>
<keyword evidence="1" id="KW-0812">Transmembrane</keyword>
<proteinExistence type="predicted"/>
<dbReference type="KEGG" id="eru:Erum7150"/>
<name>A0A0H3M915_EHRRW</name>
<protein>
    <submittedName>
        <fullName evidence="2">Uncharacterized protein</fullName>
    </submittedName>
</protein>
<keyword evidence="1" id="KW-0472">Membrane</keyword>
<evidence type="ECO:0000313" key="3">
    <source>
        <dbReference type="Proteomes" id="UP000001021"/>
    </source>
</evidence>
<evidence type="ECO:0000256" key="1">
    <source>
        <dbReference type="SAM" id="Phobius"/>
    </source>
</evidence>
<keyword evidence="1" id="KW-1133">Transmembrane helix</keyword>
<keyword evidence="3" id="KW-1185">Reference proteome</keyword>
<reference evidence="2 3" key="1">
    <citation type="journal article" date="2006" name="J. Bacteriol.">
        <title>Comparative genomic analysis of three strains of Ehrlichia ruminantium reveals an active process of genome size plasticity.</title>
        <authorList>
            <person name="Frutos R."/>
            <person name="Viari A."/>
            <person name="Ferraz C."/>
            <person name="Morgat A."/>
            <person name="Eychenie S."/>
            <person name="Kandassami Y."/>
            <person name="Chantal I."/>
            <person name="Bensaid A."/>
            <person name="Coissac E."/>
            <person name="Vachiery N."/>
            <person name="Demaille J."/>
            <person name="Martinez D."/>
        </authorList>
    </citation>
    <scope>NUCLEOTIDE SEQUENCE [LARGE SCALE GENOMIC DNA]</scope>
    <source>
        <strain evidence="2 3">Welgevonden</strain>
    </source>
</reference>
<sequence length="142" mass="15831">MVCIMHSDYYTLAIIGSVGLALIILLLCVSQLIKYAIAFYDVAVRPTGPYHHRYLKLKERVCGLPSLRVAGQKSDKEKQENVLAGRSCKAILGILDQEQESKEQQDTQFSGVEETSYPLLSRVIIITDLVNIEQKDVGCSKT</sequence>
<accession>A0A0H3M915</accession>
<gene>
    <name evidence="2" type="ordered locus">ERWE_CDS_07520</name>
</gene>
<dbReference type="EMBL" id="CR925678">
    <property type="protein sequence ID" value="CAI27246.1"/>
    <property type="molecule type" value="Genomic_DNA"/>
</dbReference>
<dbReference type="KEGG" id="erw:ERWE_CDS_07520"/>
<organism evidence="2 3">
    <name type="scientific">Ehrlichia ruminantium (strain Welgevonden)</name>
    <dbReference type="NCBI Taxonomy" id="254945"/>
    <lineage>
        <taxon>Bacteria</taxon>
        <taxon>Pseudomonadati</taxon>
        <taxon>Pseudomonadota</taxon>
        <taxon>Alphaproteobacteria</taxon>
        <taxon>Rickettsiales</taxon>
        <taxon>Anaplasmataceae</taxon>
        <taxon>Ehrlichia</taxon>
    </lineage>
</organism>
<evidence type="ECO:0000313" key="2">
    <source>
        <dbReference type="EMBL" id="CAI27246.1"/>
    </source>
</evidence>
<dbReference type="AlphaFoldDB" id="A0A0H3M915"/>
<dbReference type="Proteomes" id="UP000001021">
    <property type="component" value="Chromosome"/>
</dbReference>
<dbReference type="HOGENOM" id="CLU_1852024_0_0_5"/>